<dbReference type="GO" id="GO:0050897">
    <property type="term" value="F:cobalt ion binding"/>
    <property type="evidence" value="ECO:0007669"/>
    <property type="project" value="TreeGrafter"/>
</dbReference>
<evidence type="ECO:0000313" key="7">
    <source>
        <dbReference type="EMBL" id="ORY08833.1"/>
    </source>
</evidence>
<dbReference type="GO" id="GO:0015095">
    <property type="term" value="F:magnesium ion transmembrane transporter activity"/>
    <property type="evidence" value="ECO:0007669"/>
    <property type="project" value="TreeGrafter"/>
</dbReference>
<dbReference type="Proteomes" id="UP000193144">
    <property type="component" value="Unassembled WGS sequence"/>
</dbReference>
<evidence type="ECO:0000313" key="8">
    <source>
        <dbReference type="Proteomes" id="UP000193144"/>
    </source>
</evidence>
<proteinExistence type="predicted"/>
<dbReference type="AlphaFoldDB" id="A0A1Y1ZEY6"/>
<evidence type="ECO:0008006" key="9">
    <source>
        <dbReference type="Google" id="ProtNLM"/>
    </source>
</evidence>
<feature type="compositionally biased region" description="Polar residues" evidence="5">
    <location>
        <begin position="262"/>
        <end position="273"/>
    </location>
</feature>
<sequence>MRKRVRLYPLSLTCTAAISPKASEASLLLPFLRLYLNNGYRDTDANAEPVSTEDFCSIKATEQKGIHVFYLPSVQNTLRSDWEEGELQQNPAESEKLRNHLTKEFHIPSWFWEKQGWDANGFFESKENPITNLGQDGTSHCSFSRFLLKEVEDQVAPEPPKYHWRFLAFATLWFRKKQDEKATLILLCFDLIETQALPSGSMHNVFEKHLRKLSDNGVLQCPYGVYMPLIEVVVSQYNRAIWTFRGPVRRVEKSNDPKLLRGTTNPSTPVSGKSKSRLNESPEDIEKDRNKKVQSYRHMHELSRHIIHASETLQVAIRTVSDIIRASKDCLSPCCSEQNKETVARKKPRFTAPMQFHASFLQNLNERTDAFYRRIQNEITLAFHLVDAEDTSYTRQILEETKHDGRELTNVVAVLSILFLPPTFTAGFFGMNFPFGFGSMKPIWIWVVATAVLWIAAFFTLYHSRHKRHKVLDGSLTQKKKRRFFSKV</sequence>
<evidence type="ECO:0000256" key="3">
    <source>
        <dbReference type="ARBA" id="ARBA00022989"/>
    </source>
</evidence>
<reference evidence="7 8" key="1">
    <citation type="submission" date="2016-07" db="EMBL/GenBank/DDBJ databases">
        <title>Pervasive Adenine N6-methylation of Active Genes in Fungi.</title>
        <authorList>
            <consortium name="DOE Joint Genome Institute"/>
            <person name="Mondo S.J."/>
            <person name="Dannebaum R.O."/>
            <person name="Kuo R.C."/>
            <person name="Labutti K."/>
            <person name="Haridas S."/>
            <person name="Kuo A."/>
            <person name="Salamov A."/>
            <person name="Ahrendt S.R."/>
            <person name="Lipzen A."/>
            <person name="Sullivan W."/>
            <person name="Andreopoulos W.B."/>
            <person name="Clum A."/>
            <person name="Lindquist E."/>
            <person name="Daum C."/>
            <person name="Ramamoorthy G.K."/>
            <person name="Gryganskyi A."/>
            <person name="Culley D."/>
            <person name="Magnuson J.K."/>
            <person name="James T.Y."/>
            <person name="O'Malley M.A."/>
            <person name="Stajich J.E."/>
            <person name="Spatafora J.W."/>
            <person name="Visel A."/>
            <person name="Grigoriev I.V."/>
        </authorList>
    </citation>
    <scope>NUCLEOTIDE SEQUENCE [LARGE SCALE GENOMIC DNA]</scope>
    <source>
        <strain evidence="7 8">CBS 115471</strain>
    </source>
</reference>
<name>A0A1Y1ZEY6_9PLEO</name>
<dbReference type="EMBL" id="MCFA01000094">
    <property type="protein sequence ID" value="ORY08833.1"/>
    <property type="molecule type" value="Genomic_DNA"/>
</dbReference>
<feature type="transmembrane region" description="Helical" evidence="6">
    <location>
        <begin position="443"/>
        <end position="462"/>
    </location>
</feature>
<gene>
    <name evidence="7" type="ORF">BCR34DRAFT_603251</name>
</gene>
<keyword evidence="2 6" id="KW-0812">Transmembrane</keyword>
<evidence type="ECO:0000256" key="2">
    <source>
        <dbReference type="ARBA" id="ARBA00022692"/>
    </source>
</evidence>
<keyword evidence="8" id="KW-1185">Reference proteome</keyword>
<organism evidence="7 8">
    <name type="scientific">Clohesyomyces aquaticus</name>
    <dbReference type="NCBI Taxonomy" id="1231657"/>
    <lineage>
        <taxon>Eukaryota</taxon>
        <taxon>Fungi</taxon>
        <taxon>Dikarya</taxon>
        <taxon>Ascomycota</taxon>
        <taxon>Pezizomycotina</taxon>
        <taxon>Dothideomycetes</taxon>
        <taxon>Pleosporomycetidae</taxon>
        <taxon>Pleosporales</taxon>
        <taxon>Lindgomycetaceae</taxon>
        <taxon>Clohesyomyces</taxon>
    </lineage>
</organism>
<keyword evidence="4 6" id="KW-0472">Membrane</keyword>
<dbReference type="PANTHER" id="PTHR46494:SF1">
    <property type="entry name" value="CORA FAMILY METAL ION TRANSPORTER (EUROFUNG)"/>
    <property type="match status" value="1"/>
</dbReference>
<evidence type="ECO:0000256" key="5">
    <source>
        <dbReference type="SAM" id="MobiDB-lite"/>
    </source>
</evidence>
<dbReference type="STRING" id="1231657.A0A1Y1ZEY6"/>
<comment type="subcellular location">
    <subcellularLocation>
        <location evidence="1">Cell membrane</location>
        <topology evidence="1">Multi-pass membrane protein</topology>
    </subcellularLocation>
</comment>
<evidence type="ECO:0000256" key="1">
    <source>
        <dbReference type="ARBA" id="ARBA00004651"/>
    </source>
</evidence>
<dbReference type="GO" id="GO:0015087">
    <property type="term" value="F:cobalt ion transmembrane transporter activity"/>
    <property type="evidence" value="ECO:0007669"/>
    <property type="project" value="TreeGrafter"/>
</dbReference>
<dbReference type="SUPFAM" id="SSF144083">
    <property type="entry name" value="Magnesium transport protein CorA, transmembrane region"/>
    <property type="match status" value="1"/>
</dbReference>
<dbReference type="Pfam" id="PF01544">
    <property type="entry name" value="CorA"/>
    <property type="match status" value="1"/>
</dbReference>
<feature type="transmembrane region" description="Helical" evidence="6">
    <location>
        <begin position="411"/>
        <end position="431"/>
    </location>
</feature>
<evidence type="ECO:0000256" key="6">
    <source>
        <dbReference type="SAM" id="Phobius"/>
    </source>
</evidence>
<feature type="compositionally biased region" description="Basic and acidic residues" evidence="5">
    <location>
        <begin position="277"/>
        <end position="290"/>
    </location>
</feature>
<evidence type="ECO:0000256" key="4">
    <source>
        <dbReference type="ARBA" id="ARBA00023136"/>
    </source>
</evidence>
<comment type="caution">
    <text evidence="7">The sequence shown here is derived from an EMBL/GenBank/DDBJ whole genome shotgun (WGS) entry which is preliminary data.</text>
</comment>
<feature type="region of interest" description="Disordered" evidence="5">
    <location>
        <begin position="253"/>
        <end position="290"/>
    </location>
</feature>
<dbReference type="OrthoDB" id="2830640at2759"/>
<dbReference type="GO" id="GO:0000287">
    <property type="term" value="F:magnesium ion binding"/>
    <property type="evidence" value="ECO:0007669"/>
    <property type="project" value="TreeGrafter"/>
</dbReference>
<protein>
    <recommendedName>
        <fullName evidence="9">Cora-like Mg2+ transporter protein-domain-containing protein</fullName>
    </recommendedName>
</protein>
<keyword evidence="3 6" id="KW-1133">Transmembrane helix</keyword>
<accession>A0A1Y1ZEY6</accession>
<dbReference type="InterPro" id="IPR045863">
    <property type="entry name" value="CorA_TM1_TM2"/>
</dbReference>
<dbReference type="PANTHER" id="PTHR46494">
    <property type="entry name" value="CORA FAMILY METAL ION TRANSPORTER (EUROFUNG)"/>
    <property type="match status" value="1"/>
</dbReference>
<dbReference type="Gene3D" id="1.20.58.340">
    <property type="entry name" value="Magnesium transport protein CorA, transmembrane region"/>
    <property type="match status" value="1"/>
</dbReference>
<dbReference type="GO" id="GO:0005886">
    <property type="term" value="C:plasma membrane"/>
    <property type="evidence" value="ECO:0007669"/>
    <property type="project" value="UniProtKB-SubCell"/>
</dbReference>
<dbReference type="InterPro" id="IPR002523">
    <property type="entry name" value="MgTranspt_CorA/ZnTranspt_ZntB"/>
</dbReference>